<reference evidence="1" key="1">
    <citation type="submission" date="2022-02" db="EMBL/GenBank/DDBJ databases">
        <title>Vibrio sp. nov, a new bacterium isolated from seawater.</title>
        <authorList>
            <person name="Yuan Y."/>
        </authorList>
    </citation>
    <scope>NUCLEOTIDE SEQUENCE</scope>
    <source>
        <strain evidence="1">ZSDZ65</strain>
    </source>
</reference>
<evidence type="ECO:0000313" key="2">
    <source>
        <dbReference type="Proteomes" id="UP001155587"/>
    </source>
</evidence>
<dbReference type="EMBL" id="JAKRRY010000057">
    <property type="protein sequence ID" value="MCW8349021.1"/>
    <property type="molecule type" value="Genomic_DNA"/>
</dbReference>
<comment type="caution">
    <text evidence="1">The sequence shown here is derived from an EMBL/GenBank/DDBJ whole genome shotgun (WGS) entry which is preliminary data.</text>
</comment>
<accession>A0A9X3CT28</accession>
<dbReference type="AlphaFoldDB" id="A0A9X3CT28"/>
<dbReference type="Proteomes" id="UP001155587">
    <property type="component" value="Unassembled WGS sequence"/>
</dbReference>
<dbReference type="RefSeq" id="WP_265677670.1">
    <property type="nucleotide sequence ID" value="NZ_JAKRRY010000057.1"/>
</dbReference>
<sequence>MKLELTTRKYKSFLIAFRKADIDAKSGAEITVSFETNQYHFESPNFKLVAYTQGTTRYDLTTYNHTDMPNSLDLGGLEGTLRKGGSGLTKMNGDLSTVVAATSEAARSKVVEAAFTKVLLGKTIMLQQYEVLFKAYNQPARFNGLLNQDGSYNSTWRALKKEDYIHFFNSQEYTGSSSDMLTKLVAL</sequence>
<organism evidence="1 2">
    <name type="scientific">Vibrio qingdaonensis</name>
    <dbReference type="NCBI Taxonomy" id="2829491"/>
    <lineage>
        <taxon>Bacteria</taxon>
        <taxon>Pseudomonadati</taxon>
        <taxon>Pseudomonadota</taxon>
        <taxon>Gammaproteobacteria</taxon>
        <taxon>Vibrionales</taxon>
        <taxon>Vibrionaceae</taxon>
        <taxon>Vibrio</taxon>
    </lineage>
</organism>
<protein>
    <submittedName>
        <fullName evidence="1">Uncharacterized protein</fullName>
    </submittedName>
</protein>
<name>A0A9X3CT28_9VIBR</name>
<proteinExistence type="predicted"/>
<keyword evidence="2" id="KW-1185">Reference proteome</keyword>
<gene>
    <name evidence="1" type="ORF">MD535_23810</name>
</gene>
<evidence type="ECO:0000313" key="1">
    <source>
        <dbReference type="EMBL" id="MCW8349021.1"/>
    </source>
</evidence>